<dbReference type="Pfam" id="PF01272">
    <property type="entry name" value="GreA_GreB"/>
    <property type="match status" value="1"/>
</dbReference>
<dbReference type="InterPro" id="IPR001437">
    <property type="entry name" value="Tscrpt_elong_fac_GreA/B_C"/>
</dbReference>
<dbReference type="NCBIfam" id="NF004973">
    <property type="entry name" value="PRK06342.1"/>
    <property type="match status" value="1"/>
</dbReference>
<dbReference type="InterPro" id="IPR036953">
    <property type="entry name" value="GreA/GreB_C_sf"/>
</dbReference>
<sequence>MSAVWERPSWPGKRADAPWWRSAERKRNCEACLRIARFMSVAFVREKEGGEAFEDLPDRPISPHANFVTKQGLALIEAEVARLEAESASLDHDDKAETARVSRDLRYWSSRKNSAQLVEKVEGDTVHFGSTVTVVREDDTKQVFHIVGEDEADPAKGSISYVAPLARAITGKSVGDTVEVNGQEVEILKVSA</sequence>
<dbReference type="GO" id="GO:0003746">
    <property type="term" value="F:translation elongation factor activity"/>
    <property type="evidence" value="ECO:0007669"/>
    <property type="project" value="UniProtKB-KW"/>
</dbReference>
<keyword evidence="3" id="KW-1185">Reference proteome</keyword>
<protein>
    <submittedName>
        <fullName evidence="2">Transcription elongation factor GreB</fullName>
    </submittedName>
</protein>
<accession>A0ABQ6D5G0</accession>
<keyword evidence="2" id="KW-0251">Elongation factor</keyword>
<name>A0ABQ6D5G0_9HYPH</name>
<keyword evidence="2" id="KW-0648">Protein biosynthesis</keyword>
<dbReference type="Proteomes" id="UP001156881">
    <property type="component" value="Unassembled WGS sequence"/>
</dbReference>
<evidence type="ECO:0000313" key="2">
    <source>
        <dbReference type="EMBL" id="GLS45534.1"/>
    </source>
</evidence>
<dbReference type="Gene3D" id="3.10.50.30">
    <property type="entry name" value="Transcription elongation factor, GreA/GreB, C-terminal domain"/>
    <property type="match status" value="1"/>
</dbReference>
<comment type="caution">
    <text evidence="2">The sequence shown here is derived from an EMBL/GenBank/DDBJ whole genome shotgun (WGS) entry which is preliminary data.</text>
</comment>
<dbReference type="InterPro" id="IPR023459">
    <property type="entry name" value="Tscrpt_elong_fac_GreA/B_fam"/>
</dbReference>
<proteinExistence type="predicted"/>
<organism evidence="2 3">
    <name type="scientific">Methylobacterium brachythecii</name>
    <dbReference type="NCBI Taxonomy" id="1176177"/>
    <lineage>
        <taxon>Bacteria</taxon>
        <taxon>Pseudomonadati</taxon>
        <taxon>Pseudomonadota</taxon>
        <taxon>Alphaproteobacteria</taxon>
        <taxon>Hyphomicrobiales</taxon>
        <taxon>Methylobacteriaceae</taxon>
        <taxon>Methylobacterium</taxon>
    </lineage>
</organism>
<evidence type="ECO:0000313" key="3">
    <source>
        <dbReference type="Proteomes" id="UP001156881"/>
    </source>
</evidence>
<dbReference type="SUPFAM" id="SSF54534">
    <property type="entry name" value="FKBP-like"/>
    <property type="match status" value="1"/>
</dbReference>
<dbReference type="PANTHER" id="PTHR30437">
    <property type="entry name" value="TRANSCRIPTION ELONGATION FACTOR GREA"/>
    <property type="match status" value="1"/>
</dbReference>
<gene>
    <name evidence="2" type="primary">greB</name>
    <name evidence="2" type="ORF">GCM10007884_35250</name>
</gene>
<evidence type="ECO:0000259" key="1">
    <source>
        <dbReference type="Pfam" id="PF01272"/>
    </source>
</evidence>
<dbReference type="EMBL" id="BSPG01000023">
    <property type="protein sequence ID" value="GLS45534.1"/>
    <property type="molecule type" value="Genomic_DNA"/>
</dbReference>
<dbReference type="PANTHER" id="PTHR30437:SF6">
    <property type="entry name" value="TRANSCRIPTION ELONGATION FACTOR GREB"/>
    <property type="match status" value="1"/>
</dbReference>
<feature type="domain" description="Transcription elongation factor GreA/GreB C-terminal" evidence="1">
    <location>
        <begin position="124"/>
        <end position="191"/>
    </location>
</feature>
<reference evidence="3" key="1">
    <citation type="journal article" date="2019" name="Int. J. Syst. Evol. Microbiol.">
        <title>The Global Catalogue of Microorganisms (GCM) 10K type strain sequencing project: providing services to taxonomists for standard genome sequencing and annotation.</title>
        <authorList>
            <consortium name="The Broad Institute Genomics Platform"/>
            <consortium name="The Broad Institute Genome Sequencing Center for Infectious Disease"/>
            <person name="Wu L."/>
            <person name="Ma J."/>
        </authorList>
    </citation>
    <scope>NUCLEOTIDE SEQUENCE [LARGE SCALE GENOMIC DNA]</scope>
    <source>
        <strain evidence="3">NBRC 107710</strain>
    </source>
</reference>